<dbReference type="SUPFAM" id="SSF56672">
    <property type="entry name" value="DNA/RNA polymerases"/>
    <property type="match status" value="1"/>
</dbReference>
<dbReference type="Pfam" id="PF00817">
    <property type="entry name" value="IMS"/>
    <property type="match status" value="1"/>
</dbReference>
<name>A0A7X0LQ27_9ACTN</name>
<dbReference type="Pfam" id="PF11799">
    <property type="entry name" value="IMS_C"/>
    <property type="match status" value="1"/>
</dbReference>
<dbReference type="EC" id="2.7.7.7" evidence="6"/>
<sequence length="354" mass="38323">MTTTTTAVRERHILRVHFHLATEDPDLYDALLDVLTTLTPLVQRLPPSAADLDVTGSLRLFDCDAAALGRLLQVRVMALHGVTTSIGAAPNRMLAAMAADATPPGDLTTLPAEPDALTRFLRPRPVAALPGIGPATARTLNKHGIHHLGTLADTPLLTLQRLLGTAQGRQLHERAHGQDPRPVTVQAPAPSLSATHPYDHDELDPAAHRRTLLALTEDLGLRLRTTGQIATTLVLTVRYADRTTTTRSRTLTEPTHHSPALAAAAHDLYTRLGLQRARVRALTLRAEGLLTAQDATRQLSLDPDDDRTRAAEAAADRVRARFGPTAAVPAALARPDRTTSPRLRADARKKEQRR</sequence>
<dbReference type="Pfam" id="PF21999">
    <property type="entry name" value="IMS_HHH_1"/>
    <property type="match status" value="1"/>
</dbReference>
<gene>
    <name evidence="6" type="ORF">HNQ79_002527</name>
</gene>
<dbReference type="GO" id="GO:0003887">
    <property type="term" value="F:DNA-directed DNA polymerase activity"/>
    <property type="evidence" value="ECO:0007669"/>
    <property type="project" value="UniProtKB-EC"/>
</dbReference>
<dbReference type="GO" id="GO:0006281">
    <property type="term" value="P:DNA repair"/>
    <property type="evidence" value="ECO:0007669"/>
    <property type="project" value="InterPro"/>
</dbReference>
<dbReference type="InterPro" id="IPR050356">
    <property type="entry name" value="SulA_CellDiv_inhibitor"/>
</dbReference>
<keyword evidence="6" id="KW-0548">Nucleotidyltransferase</keyword>
<dbReference type="EMBL" id="JACHEM010000005">
    <property type="protein sequence ID" value="MBB6436064.1"/>
    <property type="molecule type" value="Genomic_DNA"/>
</dbReference>
<dbReference type="InterPro" id="IPR053848">
    <property type="entry name" value="IMS_HHH_1"/>
</dbReference>
<feature type="compositionally biased region" description="Basic and acidic residues" evidence="4">
    <location>
        <begin position="170"/>
        <end position="179"/>
    </location>
</feature>
<evidence type="ECO:0000313" key="6">
    <source>
        <dbReference type="EMBL" id="MBB6436064.1"/>
    </source>
</evidence>
<protein>
    <submittedName>
        <fullName evidence="6">DNA polymerase-4</fullName>
        <ecNumber evidence="6">2.7.7.7</ecNumber>
    </submittedName>
</protein>
<reference evidence="6 7" key="1">
    <citation type="submission" date="2020-08" db="EMBL/GenBank/DDBJ databases">
        <title>Genomic Encyclopedia of Type Strains, Phase IV (KMG-IV): sequencing the most valuable type-strain genomes for metagenomic binning, comparative biology and taxonomic classification.</title>
        <authorList>
            <person name="Goeker M."/>
        </authorList>
    </citation>
    <scope>NUCLEOTIDE SEQUENCE [LARGE SCALE GENOMIC DNA]</scope>
    <source>
        <strain evidence="6 7">DSM 40141</strain>
    </source>
</reference>
<keyword evidence="2" id="KW-0227">DNA damage</keyword>
<comment type="similarity">
    <text evidence="1">Belongs to the DNA polymerase type-Y family.</text>
</comment>
<comment type="caution">
    <text evidence="6">The sequence shown here is derived from an EMBL/GenBank/DDBJ whole genome shotgun (WGS) entry which is preliminary data.</text>
</comment>
<dbReference type="SUPFAM" id="SSF100879">
    <property type="entry name" value="Lesion bypass DNA polymerase (Y-family), little finger domain"/>
    <property type="match status" value="1"/>
</dbReference>
<accession>A0A7X0LQ27</accession>
<evidence type="ECO:0000259" key="5">
    <source>
        <dbReference type="PROSITE" id="PS50173"/>
    </source>
</evidence>
<dbReference type="RefSeq" id="WP_185029985.1">
    <property type="nucleotide sequence ID" value="NZ_BNBN01000005.1"/>
</dbReference>
<dbReference type="Gene3D" id="1.10.150.20">
    <property type="entry name" value="5' to 3' exonuclease, C-terminal subdomain"/>
    <property type="match status" value="1"/>
</dbReference>
<dbReference type="InterPro" id="IPR036775">
    <property type="entry name" value="DNA_pol_Y-fam_lit_finger_sf"/>
</dbReference>
<organism evidence="6 7">
    <name type="scientific">Streptomyces candidus</name>
    <dbReference type="NCBI Taxonomy" id="67283"/>
    <lineage>
        <taxon>Bacteria</taxon>
        <taxon>Bacillati</taxon>
        <taxon>Actinomycetota</taxon>
        <taxon>Actinomycetes</taxon>
        <taxon>Kitasatosporales</taxon>
        <taxon>Streptomycetaceae</taxon>
        <taxon>Streptomyces</taxon>
    </lineage>
</organism>
<feature type="region of interest" description="Disordered" evidence="4">
    <location>
        <begin position="168"/>
        <end position="200"/>
    </location>
</feature>
<dbReference type="PROSITE" id="PS50173">
    <property type="entry name" value="UMUC"/>
    <property type="match status" value="1"/>
</dbReference>
<dbReference type="InterPro" id="IPR017961">
    <property type="entry name" value="DNA_pol_Y-fam_little_finger"/>
</dbReference>
<dbReference type="Proteomes" id="UP000540423">
    <property type="component" value="Unassembled WGS sequence"/>
</dbReference>
<dbReference type="InterPro" id="IPR043502">
    <property type="entry name" value="DNA/RNA_pol_sf"/>
</dbReference>
<evidence type="ECO:0000313" key="7">
    <source>
        <dbReference type="Proteomes" id="UP000540423"/>
    </source>
</evidence>
<feature type="compositionally biased region" description="Basic and acidic residues" evidence="4">
    <location>
        <begin position="334"/>
        <end position="354"/>
    </location>
</feature>
<dbReference type="GO" id="GO:0003684">
    <property type="term" value="F:damaged DNA binding"/>
    <property type="evidence" value="ECO:0007669"/>
    <property type="project" value="InterPro"/>
</dbReference>
<feature type="domain" description="UmuC" evidence="5">
    <location>
        <begin position="31"/>
        <end position="133"/>
    </location>
</feature>
<dbReference type="Gene3D" id="3.30.70.270">
    <property type="match status" value="1"/>
</dbReference>
<dbReference type="InterPro" id="IPR001126">
    <property type="entry name" value="UmuC"/>
</dbReference>
<dbReference type="PANTHER" id="PTHR35369:SF2">
    <property type="entry name" value="BLR3025 PROTEIN"/>
    <property type="match status" value="1"/>
</dbReference>
<proteinExistence type="inferred from homology"/>
<evidence type="ECO:0000256" key="3">
    <source>
        <dbReference type="ARBA" id="ARBA00025589"/>
    </source>
</evidence>
<dbReference type="AlphaFoldDB" id="A0A7X0LQ27"/>
<keyword evidence="6" id="KW-0808">Transferase</keyword>
<dbReference type="PANTHER" id="PTHR35369">
    <property type="entry name" value="BLR3025 PROTEIN-RELATED"/>
    <property type="match status" value="1"/>
</dbReference>
<evidence type="ECO:0000256" key="1">
    <source>
        <dbReference type="ARBA" id="ARBA00010945"/>
    </source>
</evidence>
<keyword evidence="7" id="KW-1185">Reference proteome</keyword>
<feature type="region of interest" description="Disordered" evidence="4">
    <location>
        <begin position="315"/>
        <end position="354"/>
    </location>
</feature>
<evidence type="ECO:0000256" key="4">
    <source>
        <dbReference type="SAM" id="MobiDB-lite"/>
    </source>
</evidence>
<comment type="function">
    <text evidence="3">Poorly processive, error-prone DNA polymerase involved in untargeted mutagenesis. Copies undamaged DNA at stalled replication forks, which arise in vivo from mismatched or misaligned primer ends. These misaligned primers can be extended by PolIV. Exhibits no 3'-5' exonuclease (proofreading) activity. May be involved in translesional synthesis, in conjunction with the beta clamp from PolIII.</text>
</comment>
<evidence type="ECO:0000256" key="2">
    <source>
        <dbReference type="ARBA" id="ARBA00022763"/>
    </source>
</evidence>
<dbReference type="Gene3D" id="3.30.1490.100">
    <property type="entry name" value="DNA polymerase, Y-family, little finger domain"/>
    <property type="match status" value="1"/>
</dbReference>
<dbReference type="InterPro" id="IPR043128">
    <property type="entry name" value="Rev_trsase/Diguanyl_cyclase"/>
</dbReference>